<dbReference type="Pfam" id="PF00079">
    <property type="entry name" value="Serpin"/>
    <property type="match status" value="1"/>
</dbReference>
<dbReference type="SUPFAM" id="SSF56574">
    <property type="entry name" value="Serpins"/>
    <property type="match status" value="1"/>
</dbReference>
<dbReference type="PANTHER" id="PTHR11461:SF211">
    <property type="entry name" value="GH10112P-RELATED"/>
    <property type="match status" value="1"/>
</dbReference>
<keyword evidence="7" id="KW-1185">Reference proteome</keyword>
<protein>
    <recommendedName>
        <fullName evidence="5">Serpin domain-containing protein</fullName>
    </recommendedName>
</protein>
<dbReference type="InterPro" id="IPR036186">
    <property type="entry name" value="Serpin_sf"/>
</dbReference>
<dbReference type="EMBL" id="JALNTZ010000008">
    <property type="protein sequence ID" value="KAJ3644322.1"/>
    <property type="molecule type" value="Genomic_DNA"/>
</dbReference>
<dbReference type="InterPro" id="IPR023795">
    <property type="entry name" value="Serpin_CS"/>
</dbReference>
<dbReference type="Gene3D" id="3.30.497.10">
    <property type="entry name" value="Antithrombin, subunit I, domain 2"/>
    <property type="match status" value="1"/>
</dbReference>
<comment type="caution">
    <text evidence="6">The sequence shown here is derived from an EMBL/GenBank/DDBJ whole genome shotgun (WGS) entry which is preliminary data.</text>
</comment>
<dbReference type="Proteomes" id="UP001168821">
    <property type="component" value="Unassembled WGS sequence"/>
</dbReference>
<dbReference type="InterPro" id="IPR042178">
    <property type="entry name" value="Serpin_sf_1"/>
</dbReference>
<dbReference type="AlphaFoldDB" id="A0AA38HY49"/>
<gene>
    <name evidence="6" type="ORF">Zmor_026988</name>
</gene>
<sequence>MSGELEEEPFIPEYMHLANLLHISAPELLNRLITEPSLLHVVSYSKCREGEEKNFVISPFLVNIILLSMHLGAKGDTLNQIQVAMGHTNIDRKNLKRTAKALLHVLKDEDIYVFASAQKICVTSAKDLKKNFKIVAEGVFYIDVESLDFRDAEKAEEKINTWIRSETPGVVHWMVPPRLLTADCNMVVVNTVYFEADWKVRFKELHTSRQGFSVRPDYDVEVEFMHSLAYYQYYETPEVNARFLKLALKEDNSFLIIVLPNEKFGLADIESKMDAVISVPDEQFRFQHVKGAVPKYIISTIIDWRETLMELGVRRLFTEHEAQLQEIAGDPGALHLNHLIQRVIIRINEKGVDSDPTYCSQKNIPRPCLPSSQAREFIADHPFLFYIKLRNVIVFIGRLTNPTRTEEVV</sequence>
<evidence type="ECO:0000256" key="1">
    <source>
        <dbReference type="ARBA" id="ARBA00009500"/>
    </source>
</evidence>
<name>A0AA38HY49_9CUCU</name>
<evidence type="ECO:0000259" key="5">
    <source>
        <dbReference type="SMART" id="SM00093"/>
    </source>
</evidence>
<comment type="similarity">
    <text evidence="1 4">Belongs to the serpin family.</text>
</comment>
<dbReference type="InterPro" id="IPR042185">
    <property type="entry name" value="Serpin_sf_2"/>
</dbReference>
<evidence type="ECO:0000256" key="3">
    <source>
        <dbReference type="ARBA" id="ARBA00022900"/>
    </source>
</evidence>
<evidence type="ECO:0000313" key="7">
    <source>
        <dbReference type="Proteomes" id="UP001168821"/>
    </source>
</evidence>
<feature type="domain" description="Serpin" evidence="5">
    <location>
        <begin position="41"/>
        <end position="402"/>
    </location>
</feature>
<proteinExistence type="inferred from homology"/>
<keyword evidence="3" id="KW-0722">Serine protease inhibitor</keyword>
<dbReference type="Gene3D" id="2.30.39.10">
    <property type="entry name" value="Alpha-1-antitrypsin, domain 1"/>
    <property type="match status" value="2"/>
</dbReference>
<dbReference type="PROSITE" id="PS00284">
    <property type="entry name" value="SERPIN"/>
    <property type="match status" value="1"/>
</dbReference>
<dbReference type="GO" id="GO:0004867">
    <property type="term" value="F:serine-type endopeptidase inhibitor activity"/>
    <property type="evidence" value="ECO:0007669"/>
    <property type="project" value="UniProtKB-KW"/>
</dbReference>
<dbReference type="GO" id="GO:0005615">
    <property type="term" value="C:extracellular space"/>
    <property type="evidence" value="ECO:0007669"/>
    <property type="project" value="InterPro"/>
</dbReference>
<evidence type="ECO:0000313" key="6">
    <source>
        <dbReference type="EMBL" id="KAJ3644322.1"/>
    </source>
</evidence>
<dbReference type="InterPro" id="IPR023796">
    <property type="entry name" value="Serpin_dom"/>
</dbReference>
<reference evidence="6" key="1">
    <citation type="journal article" date="2023" name="G3 (Bethesda)">
        <title>Whole genome assemblies of Zophobas morio and Tenebrio molitor.</title>
        <authorList>
            <person name="Kaur S."/>
            <person name="Stinson S.A."/>
            <person name="diCenzo G.C."/>
        </authorList>
    </citation>
    <scope>NUCLEOTIDE SEQUENCE</scope>
    <source>
        <strain evidence="6">QUZm001</strain>
    </source>
</reference>
<dbReference type="InterPro" id="IPR000215">
    <property type="entry name" value="Serpin_fam"/>
</dbReference>
<keyword evidence="2" id="KW-0646">Protease inhibitor</keyword>
<accession>A0AA38HY49</accession>
<dbReference type="PANTHER" id="PTHR11461">
    <property type="entry name" value="SERINE PROTEASE INHIBITOR, SERPIN"/>
    <property type="match status" value="1"/>
</dbReference>
<organism evidence="6 7">
    <name type="scientific">Zophobas morio</name>
    <dbReference type="NCBI Taxonomy" id="2755281"/>
    <lineage>
        <taxon>Eukaryota</taxon>
        <taxon>Metazoa</taxon>
        <taxon>Ecdysozoa</taxon>
        <taxon>Arthropoda</taxon>
        <taxon>Hexapoda</taxon>
        <taxon>Insecta</taxon>
        <taxon>Pterygota</taxon>
        <taxon>Neoptera</taxon>
        <taxon>Endopterygota</taxon>
        <taxon>Coleoptera</taxon>
        <taxon>Polyphaga</taxon>
        <taxon>Cucujiformia</taxon>
        <taxon>Tenebrionidae</taxon>
        <taxon>Zophobas</taxon>
    </lineage>
</organism>
<evidence type="ECO:0000256" key="2">
    <source>
        <dbReference type="ARBA" id="ARBA00022690"/>
    </source>
</evidence>
<evidence type="ECO:0000256" key="4">
    <source>
        <dbReference type="RuleBase" id="RU000411"/>
    </source>
</evidence>
<dbReference type="SMART" id="SM00093">
    <property type="entry name" value="SERPIN"/>
    <property type="match status" value="1"/>
</dbReference>